<keyword evidence="10 19" id="KW-0663">Pyridoxal phosphate</keyword>
<evidence type="ECO:0000256" key="5">
    <source>
        <dbReference type="ARBA" id="ARBA00013076"/>
    </source>
</evidence>
<comment type="cofactor">
    <cofactor evidence="2">
        <name>FAD</name>
        <dbReference type="ChEBI" id="CHEBI:57692"/>
    </cofactor>
</comment>
<reference evidence="21 22" key="1">
    <citation type="submission" date="2019-12" db="EMBL/GenBank/DDBJ databases">
        <title>Whole genome shotgun sequence of Streptomyces caniferus NBRC 15389.</title>
        <authorList>
            <person name="Ichikawa N."/>
            <person name="Kimura A."/>
            <person name="Kitahashi Y."/>
            <person name="Komaki H."/>
            <person name="Tamura T."/>
        </authorList>
    </citation>
    <scope>NUCLEOTIDE SEQUENCE [LARGE SCALE GENOMIC DNA]</scope>
    <source>
        <strain evidence="21 22">NBRC 15389</strain>
    </source>
</reference>
<keyword evidence="7" id="KW-0285">Flavoprotein</keyword>
<accession>A0A640SDL7</accession>
<dbReference type="InterPro" id="IPR015422">
    <property type="entry name" value="PyrdxlP-dep_Trfase_small"/>
</dbReference>
<sequence length="955" mass="102864">MPVPPAGTALAGGTNGPRALRPFLDTVLDALTTGAEHRAGPLPSGGPATVTRAVRDACHPLLPDHGTGPHTALRTLVHTLAAGAADPADPHCAAHLHCPPLALATAADLAAGALNPSMDSWDQAPAASALEALTSRALAALVYPRATEPDALITTGGTESNQLALLLAREAAAPDGSATEPHRPARPLQVVCGANAHHSIHRSAWLLGLPEPLTLPTPDGILTPDTVHTCLANLAGRTGPVLLTATAGTTDSGAIDPLPALADIADHHGARFHIDAAYGGALLFSDTHRSALHGLARAHTVSLDLHKLGWQPVAAGLLAVPGPATLAPLAHQADYLNADDDTEAGLPDLLSRSLRTTRRPDILKIAVTLKALGRHGLGELVDRTLAAAQTLADLIEAHPPLRTPLPPPPQHGPLPPHRRRRRHPRHHPPHPPHRRTGRPRPGHHPHRPLAQSHSPQPPHPTRRPDHPPQTRGRPHASMSTTPHPESPATTDTTSPDEPLDLAGIGIGPFNLSLAALAHPLTPLRTAFYDQRPAFHWHPGLLIDGATLQVPFLADLVTLADPASPWTFLNYLKTRERLFPFYFAERFHLHRAEYDAYCRWVSENLPGLHFGHQIDAVRWNHEREVFEIDFTQLDAEGEAEALGRTYARNLVLGIGTTPHIPVPLRPLAEAPAVPVIHSADYLDHRETLLAADRVTVIGAGQSGAEIFLDQLRARPAGREGLHWLARTPAFAPMEYSKLGLEHFTPDYTRYFHALPERVRDDLVPGQWQLHKGIDHDTLGAIHDELYRRTLDGGWPDATLTPGVFVRTAGRVGTTKVELHLDHTQQGTRSRLTTDAVILATGYRERRMDTLLAALDPYVRRDSGARPRIDAHHRLVLDPAITGSVYVQNAETHTHGVGTPDLGLAAWRSATILNSVTGNTPYPLPSRTAFTSFGLPQPSTGRTGKVPRQGSTLVPRR</sequence>
<evidence type="ECO:0000256" key="2">
    <source>
        <dbReference type="ARBA" id="ARBA00001974"/>
    </source>
</evidence>
<dbReference type="SUPFAM" id="SSF53383">
    <property type="entry name" value="PLP-dependent transferases"/>
    <property type="match status" value="1"/>
</dbReference>
<evidence type="ECO:0000256" key="1">
    <source>
        <dbReference type="ARBA" id="ARBA00001933"/>
    </source>
</evidence>
<dbReference type="Pfam" id="PF00282">
    <property type="entry name" value="Pyridoxal_deC"/>
    <property type="match status" value="1"/>
</dbReference>
<feature type="compositionally biased region" description="Basic residues" evidence="20">
    <location>
        <begin position="416"/>
        <end position="447"/>
    </location>
</feature>
<keyword evidence="12" id="KW-0503">Monooxygenase</keyword>
<evidence type="ECO:0000256" key="16">
    <source>
        <dbReference type="ARBA" id="ARBA00032493"/>
    </source>
</evidence>
<dbReference type="InterPro" id="IPR036188">
    <property type="entry name" value="FAD/NAD-bd_sf"/>
</dbReference>
<feature type="region of interest" description="Disordered" evidence="20">
    <location>
        <begin position="926"/>
        <end position="955"/>
    </location>
</feature>
<name>A0A640SDL7_9ACTN</name>
<comment type="pathway">
    <text evidence="3">Siderophore biosynthesis.</text>
</comment>
<evidence type="ECO:0000256" key="19">
    <source>
        <dbReference type="PIRSR" id="PIRSR602129-50"/>
    </source>
</evidence>
<evidence type="ECO:0000256" key="13">
    <source>
        <dbReference type="ARBA" id="ARBA00023239"/>
    </source>
</evidence>
<evidence type="ECO:0000256" key="20">
    <source>
        <dbReference type="SAM" id="MobiDB-lite"/>
    </source>
</evidence>
<feature type="modified residue" description="N6-(pyridoxal phosphate)lysine" evidence="19">
    <location>
        <position position="307"/>
    </location>
</feature>
<keyword evidence="9" id="KW-0521">NADP</keyword>
<dbReference type="Gene3D" id="3.50.50.60">
    <property type="entry name" value="FAD/NAD(P)-binding domain"/>
    <property type="match status" value="1"/>
</dbReference>
<dbReference type="PANTHER" id="PTHR42802">
    <property type="entry name" value="MONOOXYGENASE"/>
    <property type="match status" value="1"/>
</dbReference>
<comment type="caution">
    <text evidence="21">The sequence shown here is derived from an EMBL/GenBank/DDBJ whole genome shotgun (WGS) entry which is preliminary data.</text>
</comment>
<evidence type="ECO:0000256" key="18">
    <source>
        <dbReference type="ARBA" id="ARBA00048407"/>
    </source>
</evidence>
<protein>
    <recommendedName>
        <fullName evidence="6">L-lysine N6-monooxygenase MbtG</fullName>
        <ecNumber evidence="5">1.14.13.59</ecNumber>
    </recommendedName>
    <alternativeName>
        <fullName evidence="17">Lysine 6-N-hydroxylase</fullName>
    </alternativeName>
    <alternativeName>
        <fullName evidence="16">Lysine N6-hydroxylase</fullName>
    </alternativeName>
    <alternativeName>
        <fullName evidence="14">Lysine-N-oxygenase</fullName>
    </alternativeName>
    <alternativeName>
        <fullName evidence="15">Mycobactin synthase protein G</fullName>
    </alternativeName>
</protein>
<dbReference type="InterPro" id="IPR002129">
    <property type="entry name" value="PyrdxlP-dep_de-COase"/>
</dbReference>
<dbReference type="GO" id="GO:0047091">
    <property type="term" value="F:L-lysine 6-monooxygenase (NADPH) activity"/>
    <property type="evidence" value="ECO:0007669"/>
    <property type="project" value="UniProtKB-EC"/>
</dbReference>
<evidence type="ECO:0000256" key="7">
    <source>
        <dbReference type="ARBA" id="ARBA00022630"/>
    </source>
</evidence>
<dbReference type="Pfam" id="PF13434">
    <property type="entry name" value="Lys_Orn_oxgnase"/>
    <property type="match status" value="1"/>
</dbReference>
<feature type="compositionally biased region" description="Pro residues" evidence="20">
    <location>
        <begin position="401"/>
        <end position="415"/>
    </location>
</feature>
<dbReference type="InterPro" id="IPR015424">
    <property type="entry name" value="PyrdxlP-dep_Trfase"/>
</dbReference>
<evidence type="ECO:0000256" key="3">
    <source>
        <dbReference type="ARBA" id="ARBA00004924"/>
    </source>
</evidence>
<gene>
    <name evidence="21" type="ORF">Scani_55350</name>
</gene>
<dbReference type="GO" id="GO:0030170">
    <property type="term" value="F:pyridoxal phosphate binding"/>
    <property type="evidence" value="ECO:0007669"/>
    <property type="project" value="InterPro"/>
</dbReference>
<evidence type="ECO:0000256" key="17">
    <source>
        <dbReference type="ARBA" id="ARBA00032738"/>
    </source>
</evidence>
<dbReference type="Gene3D" id="3.90.1150.10">
    <property type="entry name" value="Aspartate Aminotransferase, domain 1"/>
    <property type="match status" value="1"/>
</dbReference>
<organism evidence="21 22">
    <name type="scientific">Streptomyces caniferus</name>
    <dbReference type="NCBI Taxonomy" id="285557"/>
    <lineage>
        <taxon>Bacteria</taxon>
        <taxon>Bacillati</taxon>
        <taxon>Actinomycetota</taxon>
        <taxon>Actinomycetes</taxon>
        <taxon>Kitasatosporales</taxon>
        <taxon>Streptomycetaceae</taxon>
        <taxon>Streptomyces</taxon>
    </lineage>
</organism>
<dbReference type="EC" id="1.14.13.59" evidence="5"/>
<evidence type="ECO:0000256" key="15">
    <source>
        <dbReference type="ARBA" id="ARBA00031158"/>
    </source>
</evidence>
<comment type="similarity">
    <text evidence="4">Belongs to the lysine N(6)-hydroxylase/L-ornithine N(5)-oxygenase family.</text>
</comment>
<evidence type="ECO:0000256" key="9">
    <source>
        <dbReference type="ARBA" id="ARBA00022857"/>
    </source>
</evidence>
<dbReference type="Proteomes" id="UP000435837">
    <property type="component" value="Unassembled WGS sequence"/>
</dbReference>
<feature type="compositionally biased region" description="Polar residues" evidence="20">
    <location>
        <begin position="477"/>
        <end position="495"/>
    </location>
</feature>
<evidence type="ECO:0000313" key="21">
    <source>
        <dbReference type="EMBL" id="GFE09267.1"/>
    </source>
</evidence>
<feature type="region of interest" description="Disordered" evidence="20">
    <location>
        <begin position="398"/>
        <end position="501"/>
    </location>
</feature>
<evidence type="ECO:0000256" key="6">
    <source>
        <dbReference type="ARBA" id="ARBA00016406"/>
    </source>
</evidence>
<evidence type="ECO:0000256" key="11">
    <source>
        <dbReference type="ARBA" id="ARBA00023002"/>
    </source>
</evidence>
<dbReference type="InterPro" id="IPR025700">
    <property type="entry name" value="Lys/Orn_oxygenase"/>
</dbReference>
<keyword evidence="8" id="KW-0274">FAD</keyword>
<evidence type="ECO:0000256" key="14">
    <source>
        <dbReference type="ARBA" id="ARBA00029939"/>
    </source>
</evidence>
<keyword evidence="11" id="KW-0560">Oxidoreductase</keyword>
<dbReference type="Gene3D" id="3.40.640.10">
    <property type="entry name" value="Type I PLP-dependent aspartate aminotransferase-like (Major domain)"/>
    <property type="match status" value="1"/>
</dbReference>
<keyword evidence="13" id="KW-0456">Lyase</keyword>
<evidence type="ECO:0000256" key="8">
    <source>
        <dbReference type="ARBA" id="ARBA00022827"/>
    </source>
</evidence>
<evidence type="ECO:0000256" key="12">
    <source>
        <dbReference type="ARBA" id="ARBA00023033"/>
    </source>
</evidence>
<dbReference type="PANTHER" id="PTHR42802:SF1">
    <property type="entry name" value="L-ORNITHINE N(5)-MONOOXYGENASE"/>
    <property type="match status" value="1"/>
</dbReference>
<dbReference type="EMBL" id="BLIN01000005">
    <property type="protein sequence ID" value="GFE09267.1"/>
    <property type="molecule type" value="Genomic_DNA"/>
</dbReference>
<dbReference type="AlphaFoldDB" id="A0A640SDL7"/>
<evidence type="ECO:0000256" key="10">
    <source>
        <dbReference type="ARBA" id="ARBA00022898"/>
    </source>
</evidence>
<comment type="catalytic activity">
    <reaction evidence="18">
        <text>L-lysine + NADPH + O2 = N(6)-hydroxy-L-lysine + NADP(+) + H2O</text>
        <dbReference type="Rhea" id="RHEA:23228"/>
        <dbReference type="ChEBI" id="CHEBI:15377"/>
        <dbReference type="ChEBI" id="CHEBI:15379"/>
        <dbReference type="ChEBI" id="CHEBI:32551"/>
        <dbReference type="ChEBI" id="CHEBI:57783"/>
        <dbReference type="ChEBI" id="CHEBI:57820"/>
        <dbReference type="ChEBI" id="CHEBI:58349"/>
        <dbReference type="EC" id="1.14.13.59"/>
    </reaction>
</comment>
<evidence type="ECO:0000256" key="4">
    <source>
        <dbReference type="ARBA" id="ARBA00007588"/>
    </source>
</evidence>
<dbReference type="InterPro" id="IPR015421">
    <property type="entry name" value="PyrdxlP-dep_Trfase_major"/>
</dbReference>
<dbReference type="GO" id="GO:0019752">
    <property type="term" value="P:carboxylic acid metabolic process"/>
    <property type="evidence" value="ECO:0007669"/>
    <property type="project" value="InterPro"/>
</dbReference>
<comment type="cofactor">
    <cofactor evidence="1 19">
        <name>pyridoxal 5'-phosphate</name>
        <dbReference type="ChEBI" id="CHEBI:597326"/>
    </cofactor>
</comment>
<proteinExistence type="inferred from homology"/>
<dbReference type="SUPFAM" id="SSF51905">
    <property type="entry name" value="FAD/NAD(P)-binding domain"/>
    <property type="match status" value="1"/>
</dbReference>
<evidence type="ECO:0000313" key="22">
    <source>
        <dbReference type="Proteomes" id="UP000435837"/>
    </source>
</evidence>
<dbReference type="GO" id="GO:0004058">
    <property type="term" value="F:aromatic-L-amino-acid decarboxylase activity"/>
    <property type="evidence" value="ECO:0007669"/>
    <property type="project" value="UniProtKB-ARBA"/>
</dbReference>